<dbReference type="Proteomes" id="UP000707356">
    <property type="component" value="Unassembled WGS sequence"/>
</dbReference>
<organism evidence="1 2">
    <name type="scientific">Pegethrix bostrychoides GSE-TBD4-15B</name>
    <dbReference type="NCBI Taxonomy" id="2839662"/>
    <lineage>
        <taxon>Bacteria</taxon>
        <taxon>Bacillati</taxon>
        <taxon>Cyanobacteriota</taxon>
        <taxon>Cyanophyceae</taxon>
        <taxon>Oculatellales</taxon>
        <taxon>Oculatellaceae</taxon>
        <taxon>Pegethrix</taxon>
    </lineage>
</organism>
<evidence type="ECO:0000313" key="1">
    <source>
        <dbReference type="EMBL" id="MBW4466225.1"/>
    </source>
</evidence>
<accession>A0A951PBN5</accession>
<gene>
    <name evidence="1" type="ORF">KME07_12425</name>
</gene>
<dbReference type="AlphaFoldDB" id="A0A951PBN5"/>
<reference evidence="1" key="1">
    <citation type="submission" date="2021-05" db="EMBL/GenBank/DDBJ databases">
        <authorList>
            <person name="Pietrasiak N."/>
            <person name="Ward R."/>
            <person name="Stajich J.E."/>
            <person name="Kurbessoian T."/>
        </authorList>
    </citation>
    <scope>NUCLEOTIDE SEQUENCE</scope>
    <source>
        <strain evidence="1">GSE-TBD4-15B</strain>
    </source>
</reference>
<name>A0A951PBN5_9CYAN</name>
<proteinExistence type="predicted"/>
<sequence>MGKYDSIGQLMHLPLENIDTLDSVYESEFVVDAAAESILSTDGRNWIPLIVKETGDYQYQVVANHFIYAVVSQANLERVWCIIIESDEKLIEQAKILAREIDPKINLATASGDSILSALRYLEAQPGSVLKGVNVTVAANRIEEAKRSKWSDLTPITKLKCGITKGKKLDALSKVFFIAAPPPPPPAPEAVSLKKASEAQIFERLNYLSTYSIGDLDHLDLSELAQLFFITDKSKWKSLNPLTKMDCGIDAAKLKVLKMVFTL</sequence>
<evidence type="ECO:0000313" key="2">
    <source>
        <dbReference type="Proteomes" id="UP000707356"/>
    </source>
</evidence>
<protein>
    <submittedName>
        <fullName evidence="1">Uncharacterized protein</fullName>
    </submittedName>
</protein>
<reference evidence="1" key="2">
    <citation type="journal article" date="2022" name="Microbiol. Resour. Announc.">
        <title>Metagenome Sequencing to Explore Phylogenomics of Terrestrial Cyanobacteria.</title>
        <authorList>
            <person name="Ward R.D."/>
            <person name="Stajich J.E."/>
            <person name="Johansen J.R."/>
            <person name="Huntemann M."/>
            <person name="Clum A."/>
            <person name="Foster B."/>
            <person name="Foster B."/>
            <person name="Roux S."/>
            <person name="Palaniappan K."/>
            <person name="Varghese N."/>
            <person name="Mukherjee S."/>
            <person name="Reddy T.B.K."/>
            <person name="Daum C."/>
            <person name="Copeland A."/>
            <person name="Chen I.A."/>
            <person name="Ivanova N.N."/>
            <person name="Kyrpides N.C."/>
            <person name="Shapiro N."/>
            <person name="Eloe-Fadrosh E.A."/>
            <person name="Pietrasiak N."/>
        </authorList>
    </citation>
    <scope>NUCLEOTIDE SEQUENCE</scope>
    <source>
        <strain evidence="1">GSE-TBD4-15B</strain>
    </source>
</reference>
<dbReference type="EMBL" id="JAHHHV010000066">
    <property type="protein sequence ID" value="MBW4466225.1"/>
    <property type="molecule type" value="Genomic_DNA"/>
</dbReference>
<comment type="caution">
    <text evidence="1">The sequence shown here is derived from an EMBL/GenBank/DDBJ whole genome shotgun (WGS) entry which is preliminary data.</text>
</comment>